<dbReference type="EMBL" id="LOPU01000016">
    <property type="protein sequence ID" value="KTG10815.1"/>
    <property type="molecule type" value="Genomic_DNA"/>
</dbReference>
<dbReference type="SUPFAM" id="SSF50969">
    <property type="entry name" value="YVTN repeat-like/Quinoprotein amine dehydrogenase"/>
    <property type="match status" value="1"/>
</dbReference>
<evidence type="ECO:0000313" key="3">
    <source>
        <dbReference type="EMBL" id="KTG10815.1"/>
    </source>
</evidence>
<organism evidence="3 4">
    <name type="scientific">Haloprofundus marisrubri</name>
    <dbReference type="NCBI Taxonomy" id="1514971"/>
    <lineage>
        <taxon>Archaea</taxon>
        <taxon>Methanobacteriati</taxon>
        <taxon>Methanobacteriota</taxon>
        <taxon>Stenosarchaea group</taxon>
        <taxon>Halobacteria</taxon>
        <taxon>Halobacteriales</taxon>
        <taxon>Haloferacaceae</taxon>
        <taxon>Haloprofundus</taxon>
    </lineage>
</organism>
<dbReference type="InterPro" id="IPR006311">
    <property type="entry name" value="TAT_signal"/>
</dbReference>
<keyword evidence="2" id="KW-1133">Transmembrane helix</keyword>
<dbReference type="Proteomes" id="UP000054387">
    <property type="component" value="Unassembled WGS sequence"/>
</dbReference>
<dbReference type="RefSeq" id="WP_058580613.1">
    <property type="nucleotide sequence ID" value="NZ_LOPU01000016.1"/>
</dbReference>
<feature type="transmembrane region" description="Helical" evidence="2">
    <location>
        <begin position="469"/>
        <end position="490"/>
    </location>
</feature>
<evidence type="ECO:0008006" key="5">
    <source>
        <dbReference type="Google" id="ProtNLM"/>
    </source>
</evidence>
<name>A0A0W1RCF6_9EURY</name>
<dbReference type="InterPro" id="IPR011044">
    <property type="entry name" value="Quino_amine_DH_bsu"/>
</dbReference>
<comment type="caution">
    <text evidence="3">The sequence shown here is derived from an EMBL/GenBank/DDBJ whole genome shotgun (WGS) entry which is preliminary data.</text>
</comment>
<evidence type="ECO:0000256" key="2">
    <source>
        <dbReference type="SAM" id="Phobius"/>
    </source>
</evidence>
<gene>
    <name evidence="3" type="ORF">AUR64_06390</name>
</gene>
<keyword evidence="2" id="KW-0472">Membrane</keyword>
<dbReference type="PROSITE" id="PS51318">
    <property type="entry name" value="TAT"/>
    <property type="match status" value="1"/>
</dbReference>
<evidence type="ECO:0000256" key="1">
    <source>
        <dbReference type="SAM" id="MobiDB-lite"/>
    </source>
</evidence>
<feature type="compositionally biased region" description="Low complexity" evidence="1">
    <location>
        <begin position="455"/>
        <end position="470"/>
    </location>
</feature>
<dbReference type="STRING" id="1514971.AUR64_06390"/>
<reference evidence="3 4" key="1">
    <citation type="submission" date="2015-12" db="EMBL/GenBank/DDBJ databases">
        <title>Haloprofundus marisrubri gen. nov., sp. nov., an extremely halophilic archaeon isolated from the Discovery deep brine-seawater interface in the Red Sea.</title>
        <authorList>
            <person name="Zhang G."/>
            <person name="Stingl U."/>
            <person name="Rashid M."/>
        </authorList>
    </citation>
    <scope>NUCLEOTIDE SEQUENCE [LARGE SCALE GENOMIC DNA]</scope>
    <source>
        <strain evidence="3 4">SB9</strain>
    </source>
</reference>
<keyword evidence="2" id="KW-0812">Transmembrane</keyword>
<accession>A0A0W1RCF6</accession>
<dbReference type="OrthoDB" id="134269at2157"/>
<feature type="region of interest" description="Disordered" evidence="1">
    <location>
        <begin position="394"/>
        <end position="470"/>
    </location>
</feature>
<proteinExistence type="predicted"/>
<keyword evidence="4" id="KW-1185">Reference proteome</keyword>
<evidence type="ECO:0000313" key="4">
    <source>
        <dbReference type="Proteomes" id="UP000054387"/>
    </source>
</evidence>
<dbReference type="InterPro" id="IPR013211">
    <property type="entry name" value="LVIVD"/>
</dbReference>
<dbReference type="Pfam" id="PF08309">
    <property type="entry name" value="LVIVD"/>
    <property type="match status" value="3"/>
</dbReference>
<sequence length="498" mass="52846">MRRRDVLRGSAAALGLSAVPSLTTDRAAAHPGPYRPYGFVDVNGAKEAVVGPDGQTAFVASTNGYAVVDISVADQPKVVASREDLLAEREGGPLRQVWDVKLDGSGNRLFVVGPANGIPGALSGMLVEDVSDPANPETLAFFETDHPIHNCYVSGGYAYLTANEYDRNPFVVVDVRGDEPQQVGEWSLLDENPEWEAVSAGRRTVHDIWVQGGVAYLAHWDAGTWMVDVSTPSNPRTIGRLESVPPSELAAGDGGDARLESRIPPGNDHYVATNENGTLLAVGKESWGVRSDGQLVGGPSGVELWDISNRTAPQRLSTIEPPASPDPTYDGVWTTAHNLELRDGRLYTSWYRGGVKRHDISDPRNPEELAWWREPAEASFWTARLARPGQMLVASSRGTGDTPGRLYVFPDHAGQQTNPPSLGQADASDVDVLTPTPGPNSGDDASRGSDAGTPASAGDSGDIDDSSAIVAPGFGVGTAVTALGAGAWWAKRRDGNNQ</sequence>
<dbReference type="AlphaFoldDB" id="A0A0W1RCF6"/>
<protein>
    <recommendedName>
        <fullName evidence="5">LVIVD repeat-containing protein</fullName>
    </recommendedName>
</protein>